<dbReference type="EMBL" id="SMFU01000008">
    <property type="protein sequence ID" value="TCK06980.1"/>
    <property type="molecule type" value="Genomic_DNA"/>
</dbReference>
<organism evidence="7 8">
    <name type="scientific">Marinobacterium mangrovicola</name>
    <dbReference type="NCBI Taxonomy" id="1476959"/>
    <lineage>
        <taxon>Bacteria</taxon>
        <taxon>Pseudomonadati</taxon>
        <taxon>Pseudomonadota</taxon>
        <taxon>Gammaproteobacteria</taxon>
        <taxon>Oceanospirillales</taxon>
        <taxon>Oceanospirillaceae</taxon>
        <taxon>Marinobacterium</taxon>
    </lineage>
</organism>
<dbReference type="RefSeq" id="WP_132290788.1">
    <property type="nucleotide sequence ID" value="NZ_SMFU01000008.1"/>
</dbReference>
<feature type="domain" description="3-hydroxyacyl-CoA dehydrogenase NAD binding" evidence="5">
    <location>
        <begin position="13"/>
        <end position="190"/>
    </location>
</feature>
<accession>A0A4R1GIP8</accession>
<dbReference type="NCBIfam" id="NF006124">
    <property type="entry name" value="PRK08268.1"/>
    <property type="match status" value="1"/>
</dbReference>
<dbReference type="Pfam" id="PF00725">
    <property type="entry name" value="3HCDH"/>
    <property type="match status" value="2"/>
</dbReference>
<dbReference type="AlphaFoldDB" id="A0A4R1GIP8"/>
<evidence type="ECO:0000313" key="7">
    <source>
        <dbReference type="EMBL" id="TCK06980.1"/>
    </source>
</evidence>
<comment type="similarity">
    <text evidence="1">Belongs to the 3-hydroxyacyl-CoA dehydrogenase family.</text>
</comment>
<gene>
    <name evidence="7" type="ORF">CLV83_1830</name>
</gene>
<evidence type="ECO:0000259" key="5">
    <source>
        <dbReference type="Pfam" id="PF02737"/>
    </source>
</evidence>
<name>A0A4R1GIP8_9GAMM</name>
<feature type="domain" description="3-hydroxyacyl-CoA dehydrogenase C-terminal" evidence="4">
    <location>
        <begin position="194"/>
        <end position="291"/>
    </location>
</feature>
<dbReference type="GO" id="GO:0070403">
    <property type="term" value="F:NAD+ binding"/>
    <property type="evidence" value="ECO:0007669"/>
    <property type="project" value="InterPro"/>
</dbReference>
<dbReference type="SUPFAM" id="SSF48179">
    <property type="entry name" value="6-phosphogluconate dehydrogenase C-terminal domain-like"/>
    <property type="match status" value="2"/>
</dbReference>
<evidence type="ECO:0000256" key="1">
    <source>
        <dbReference type="ARBA" id="ARBA00009463"/>
    </source>
</evidence>
<dbReference type="Gene3D" id="1.10.1040.10">
    <property type="entry name" value="N-(1-d-carboxylethyl)-l-norvaline Dehydrogenase, domain 2"/>
    <property type="match status" value="1"/>
</dbReference>
<dbReference type="PANTHER" id="PTHR48075:SF5">
    <property type="entry name" value="3-HYDROXYBUTYRYL-COA DEHYDROGENASE"/>
    <property type="match status" value="1"/>
</dbReference>
<dbReference type="GO" id="GO:0016616">
    <property type="term" value="F:oxidoreductase activity, acting on the CH-OH group of donors, NAD or NADP as acceptor"/>
    <property type="evidence" value="ECO:0007669"/>
    <property type="project" value="InterPro"/>
</dbReference>
<evidence type="ECO:0000259" key="4">
    <source>
        <dbReference type="Pfam" id="PF00725"/>
    </source>
</evidence>
<evidence type="ECO:0000256" key="3">
    <source>
        <dbReference type="ARBA" id="ARBA00023027"/>
    </source>
</evidence>
<dbReference type="Gene3D" id="1.10.1040.50">
    <property type="match status" value="1"/>
</dbReference>
<dbReference type="Pfam" id="PF18321">
    <property type="entry name" value="3HCDH_RFF"/>
    <property type="match status" value="1"/>
</dbReference>
<dbReference type="InterPro" id="IPR006176">
    <property type="entry name" value="3-OHacyl-CoA_DH_NAD-bd"/>
</dbReference>
<evidence type="ECO:0000256" key="2">
    <source>
        <dbReference type="ARBA" id="ARBA00023002"/>
    </source>
</evidence>
<dbReference type="OrthoDB" id="5389341at2"/>
<dbReference type="PANTHER" id="PTHR48075">
    <property type="entry name" value="3-HYDROXYACYL-COA DEHYDROGENASE FAMILY PROTEIN"/>
    <property type="match status" value="1"/>
</dbReference>
<evidence type="ECO:0000259" key="6">
    <source>
        <dbReference type="Pfam" id="PF18321"/>
    </source>
</evidence>
<dbReference type="InterPro" id="IPR006108">
    <property type="entry name" value="3HC_DH_C"/>
</dbReference>
<keyword evidence="2" id="KW-0560">Oxidoreductase</keyword>
<dbReference type="InterPro" id="IPR006180">
    <property type="entry name" value="3-OHacyl-CoA_DH_CS"/>
</dbReference>
<dbReference type="Proteomes" id="UP000294546">
    <property type="component" value="Unassembled WGS sequence"/>
</dbReference>
<dbReference type="InterPro" id="IPR041040">
    <property type="entry name" value="3HCDH_RFF"/>
</dbReference>
<dbReference type="InterPro" id="IPR036291">
    <property type="entry name" value="NAD(P)-bd_dom_sf"/>
</dbReference>
<feature type="domain" description="3-hydroxyacyl-CoA dehydrogenase C-terminal" evidence="4">
    <location>
        <begin position="426"/>
        <end position="503"/>
    </location>
</feature>
<dbReference type="Pfam" id="PF02737">
    <property type="entry name" value="3HCDH_N"/>
    <property type="match status" value="1"/>
</dbReference>
<dbReference type="SUPFAM" id="SSF51735">
    <property type="entry name" value="NAD(P)-binding Rossmann-fold domains"/>
    <property type="match status" value="1"/>
</dbReference>
<dbReference type="GO" id="GO:0006631">
    <property type="term" value="P:fatty acid metabolic process"/>
    <property type="evidence" value="ECO:0007669"/>
    <property type="project" value="InterPro"/>
</dbReference>
<dbReference type="InterPro" id="IPR013328">
    <property type="entry name" value="6PGD_dom2"/>
</dbReference>
<dbReference type="Gene3D" id="3.40.50.720">
    <property type="entry name" value="NAD(P)-binding Rossmann-like Domain"/>
    <property type="match status" value="1"/>
</dbReference>
<keyword evidence="8" id="KW-1185">Reference proteome</keyword>
<reference evidence="7 8" key="1">
    <citation type="submission" date="2019-03" db="EMBL/GenBank/DDBJ databases">
        <title>Genomic Encyclopedia of Archaeal and Bacterial Type Strains, Phase II (KMG-II): from individual species to whole genera.</title>
        <authorList>
            <person name="Goeker M."/>
        </authorList>
    </citation>
    <scope>NUCLEOTIDE SEQUENCE [LARGE SCALE GENOMIC DNA]</scope>
    <source>
        <strain evidence="7 8">DSM 27697</strain>
    </source>
</reference>
<protein>
    <submittedName>
        <fullName evidence="7">3-hydroxyacyl-CoA dehydrogenase</fullName>
    </submittedName>
</protein>
<feature type="domain" description="3-hydroxybutyryl-CoA dehydrogenase reduced Rossmann-fold" evidence="6">
    <location>
        <begin position="356"/>
        <end position="425"/>
    </location>
</feature>
<dbReference type="PROSITE" id="PS00067">
    <property type="entry name" value="3HCDH"/>
    <property type="match status" value="1"/>
</dbReference>
<sequence length="519" mass="56154">MTTNYLTADAIKTVGVIGAGTMGAGIAQVAAQAGHPVILVDMNAEALERGIAGIRKALSRLAEKGKITAAAADEIGNRINPAQELSALADTQLVVEAIVEKLEVKQSVFAELETICSDTTILASNTSSISITSIASALKHPERFAGLHFFNPAPVMKLVEVIHGLATAGPVIDTLLELTKGWGKVAVAAKSSPGFIVNRVARPFYAEGMRLVEEGVAEPALVDALMRQSGGFRMGPFELTDLIGQDVNYAVTCSVFASYYNDPRFKPSLVQKELVDAGWLGRKSGRGFYRYEEGKQQAEEPEWDEIRFGGFFQIREVVNSPAIGALVTRIQDSGVVIPQLSEGETGEIRFANGARLMLTNGQTTLERSQAMNDPFLIQMDLAQDYTSCTALAISARPELPEEVWTEVYALLDFLGIKSIRVKDMPGLVVMRTVAMLINEACDALHLGIASAQGIDDAMQAGLNYPQGLFAWADQLRPAYVAEVLENTARFYADDRYRLSPALRVQSRLGQSFYAAQGEL</sequence>
<dbReference type="FunFam" id="3.40.50.720:FF:000009">
    <property type="entry name" value="Fatty oxidation complex, alpha subunit"/>
    <property type="match status" value="1"/>
</dbReference>
<keyword evidence="3" id="KW-0520">NAD</keyword>
<proteinExistence type="inferred from homology"/>
<evidence type="ECO:0000313" key="8">
    <source>
        <dbReference type="Proteomes" id="UP000294546"/>
    </source>
</evidence>
<dbReference type="InterPro" id="IPR008927">
    <property type="entry name" value="6-PGluconate_DH-like_C_sf"/>
</dbReference>
<comment type="caution">
    <text evidence="7">The sequence shown here is derived from an EMBL/GenBank/DDBJ whole genome shotgun (WGS) entry which is preliminary data.</text>
</comment>